<gene>
    <name evidence="2" type="ORF">ACFODZ_01455</name>
</gene>
<dbReference type="Proteomes" id="UP001595533">
    <property type="component" value="Unassembled WGS sequence"/>
</dbReference>
<keyword evidence="1" id="KW-0732">Signal</keyword>
<feature type="chain" id="PRO_5046909630" evidence="1">
    <location>
        <begin position="19"/>
        <end position="91"/>
    </location>
</feature>
<sequence>MKKMTIIVLIMVTGFCHAMSAAELKEAALKACNTQLESVPKDMRKQSKKICECNVEKTDYEAVLAAQKSGNTEQIQADAIKNAQACAEEMM</sequence>
<proteinExistence type="predicted"/>
<evidence type="ECO:0000256" key="1">
    <source>
        <dbReference type="SAM" id="SignalP"/>
    </source>
</evidence>
<name>A0ABV7J885_9GAMM</name>
<comment type="caution">
    <text evidence="2">The sequence shown here is derived from an EMBL/GenBank/DDBJ whole genome shotgun (WGS) entry which is preliminary data.</text>
</comment>
<evidence type="ECO:0000313" key="3">
    <source>
        <dbReference type="Proteomes" id="UP001595533"/>
    </source>
</evidence>
<dbReference type="EMBL" id="JBHRTS010000001">
    <property type="protein sequence ID" value="MFC3192896.1"/>
    <property type="molecule type" value="Genomic_DNA"/>
</dbReference>
<dbReference type="RefSeq" id="WP_077409563.1">
    <property type="nucleotide sequence ID" value="NZ_JBHRTS010000001.1"/>
</dbReference>
<keyword evidence="3" id="KW-1185">Reference proteome</keyword>
<protein>
    <submittedName>
        <fullName evidence="2">Uncharacterized protein</fullName>
    </submittedName>
</protein>
<reference evidence="3" key="1">
    <citation type="journal article" date="2019" name="Int. J. Syst. Evol. Microbiol.">
        <title>The Global Catalogue of Microorganisms (GCM) 10K type strain sequencing project: providing services to taxonomists for standard genome sequencing and annotation.</title>
        <authorList>
            <consortium name="The Broad Institute Genomics Platform"/>
            <consortium name="The Broad Institute Genome Sequencing Center for Infectious Disease"/>
            <person name="Wu L."/>
            <person name="Ma J."/>
        </authorList>
    </citation>
    <scope>NUCLEOTIDE SEQUENCE [LARGE SCALE GENOMIC DNA]</scope>
    <source>
        <strain evidence="3">KCTC 42953</strain>
    </source>
</reference>
<feature type="signal peptide" evidence="1">
    <location>
        <begin position="1"/>
        <end position="18"/>
    </location>
</feature>
<evidence type="ECO:0000313" key="2">
    <source>
        <dbReference type="EMBL" id="MFC3192896.1"/>
    </source>
</evidence>
<accession>A0ABV7J885</accession>
<organism evidence="2 3">
    <name type="scientific">Marinicella sediminis</name>
    <dbReference type="NCBI Taxonomy" id="1792834"/>
    <lineage>
        <taxon>Bacteria</taxon>
        <taxon>Pseudomonadati</taxon>
        <taxon>Pseudomonadota</taxon>
        <taxon>Gammaproteobacteria</taxon>
        <taxon>Lysobacterales</taxon>
        <taxon>Marinicellaceae</taxon>
        <taxon>Marinicella</taxon>
    </lineage>
</organism>